<keyword evidence="3" id="KW-0328">Glycosyltransferase</keyword>
<organism evidence="12 13">
    <name type="scientific">Bordetella bronchiseptica 253</name>
    <dbReference type="NCBI Taxonomy" id="568707"/>
    <lineage>
        <taxon>Bacteria</taxon>
        <taxon>Pseudomonadati</taxon>
        <taxon>Pseudomonadota</taxon>
        <taxon>Betaproteobacteria</taxon>
        <taxon>Burkholderiales</taxon>
        <taxon>Alcaligenaceae</taxon>
        <taxon>Bordetella</taxon>
    </lineage>
</organism>
<dbReference type="EMBL" id="HE965806">
    <property type="protein sequence ID" value="CCJ56061.1"/>
    <property type="molecule type" value="Genomic_DNA"/>
</dbReference>
<dbReference type="Gene3D" id="3.90.550.10">
    <property type="entry name" value="Spore Coat Polysaccharide Biosynthesis Protein SpsA, Chain A"/>
    <property type="match status" value="1"/>
</dbReference>
<feature type="domain" description="Glycosyltransferase 2-like" evidence="11">
    <location>
        <begin position="40"/>
        <end position="201"/>
    </location>
</feature>
<evidence type="ECO:0000256" key="9">
    <source>
        <dbReference type="ARBA" id="ARBA00038152"/>
    </source>
</evidence>
<evidence type="ECO:0000256" key="1">
    <source>
        <dbReference type="ARBA" id="ARBA00004651"/>
    </source>
</evidence>
<dbReference type="GO" id="GO:0009103">
    <property type="term" value="P:lipopolysaccharide biosynthetic process"/>
    <property type="evidence" value="ECO:0007669"/>
    <property type="project" value="UniProtKB-KW"/>
</dbReference>
<evidence type="ECO:0000256" key="5">
    <source>
        <dbReference type="ARBA" id="ARBA00022692"/>
    </source>
</evidence>
<evidence type="ECO:0000313" key="13">
    <source>
        <dbReference type="Proteomes" id="UP000007564"/>
    </source>
</evidence>
<comment type="subcellular location">
    <subcellularLocation>
        <location evidence="1">Cell membrane</location>
        <topology evidence="1">Multi-pass membrane protein</topology>
    </subcellularLocation>
</comment>
<keyword evidence="8 10" id="KW-0472">Membrane</keyword>
<evidence type="ECO:0000256" key="8">
    <source>
        <dbReference type="ARBA" id="ARBA00023136"/>
    </source>
</evidence>
<keyword evidence="2" id="KW-1003">Cell membrane</keyword>
<evidence type="ECO:0000256" key="7">
    <source>
        <dbReference type="ARBA" id="ARBA00022989"/>
    </source>
</evidence>
<feature type="transmembrane region" description="Helical" evidence="10">
    <location>
        <begin position="296"/>
        <end position="322"/>
    </location>
</feature>
<comment type="similarity">
    <text evidence="9">Belongs to the glycosyltransferase 2 family. GtrB subfamily.</text>
</comment>
<dbReference type="PANTHER" id="PTHR48090">
    <property type="entry name" value="UNDECAPRENYL-PHOSPHATE 4-DEOXY-4-FORMAMIDO-L-ARABINOSE TRANSFERASE-RELATED"/>
    <property type="match status" value="1"/>
</dbReference>
<evidence type="ECO:0000256" key="4">
    <source>
        <dbReference type="ARBA" id="ARBA00022679"/>
    </source>
</evidence>
<gene>
    <name evidence="12" type="ORF">BN112_4147</name>
</gene>
<proteinExistence type="inferred from homology"/>
<evidence type="ECO:0000256" key="10">
    <source>
        <dbReference type="SAM" id="Phobius"/>
    </source>
</evidence>
<evidence type="ECO:0000256" key="2">
    <source>
        <dbReference type="ARBA" id="ARBA00022475"/>
    </source>
</evidence>
<dbReference type="Proteomes" id="UP000007564">
    <property type="component" value="Chromosome"/>
</dbReference>
<accession>A0A0C6P8Z5</accession>
<evidence type="ECO:0000256" key="3">
    <source>
        <dbReference type="ARBA" id="ARBA00022676"/>
    </source>
</evidence>
<dbReference type="GeneID" id="69603328"/>
<keyword evidence="7 10" id="KW-1133">Transmembrane helix</keyword>
<dbReference type="PANTHER" id="PTHR48090:SF3">
    <property type="entry name" value="UNDECAPRENYL-PHOSPHATE 4-DEOXY-4-FORMAMIDO-L-ARABINOSE TRANSFERASE"/>
    <property type="match status" value="1"/>
</dbReference>
<reference evidence="12 13" key="1">
    <citation type="journal article" date="2012" name="BMC Genomics">
        <title>Comparative genomics of the classical Bordetella subspecies: the evolution and exchange of virulence-associated diversity amongst closely related pathogens.</title>
        <authorList>
            <person name="Park J."/>
            <person name="Zhang Y."/>
            <person name="Buboltz A.M."/>
            <person name="Zhang X."/>
            <person name="Schuster S.C."/>
            <person name="Ahuja U."/>
            <person name="Liu M."/>
            <person name="Miller J.F."/>
            <person name="Sebaihia M."/>
            <person name="Bentley S.D."/>
            <person name="Parkhill J."/>
            <person name="Harvill E.T."/>
        </authorList>
    </citation>
    <scope>NUCLEOTIDE SEQUENCE [LARGE SCALE GENOMIC DNA]</scope>
    <source>
        <strain evidence="12 13">253</strain>
    </source>
</reference>
<evidence type="ECO:0000259" key="11">
    <source>
        <dbReference type="Pfam" id="PF00535"/>
    </source>
</evidence>
<dbReference type="RefSeq" id="WP_003814720.1">
    <property type="nucleotide sequence ID" value="NC_019382.1"/>
</dbReference>
<evidence type="ECO:0000256" key="6">
    <source>
        <dbReference type="ARBA" id="ARBA00022985"/>
    </source>
</evidence>
<dbReference type="GO" id="GO:0016757">
    <property type="term" value="F:glycosyltransferase activity"/>
    <property type="evidence" value="ECO:0007669"/>
    <property type="project" value="UniProtKB-KW"/>
</dbReference>
<dbReference type="SUPFAM" id="SSF53448">
    <property type="entry name" value="Nucleotide-diphospho-sugar transferases"/>
    <property type="match status" value="1"/>
</dbReference>
<dbReference type="GO" id="GO:0005886">
    <property type="term" value="C:plasma membrane"/>
    <property type="evidence" value="ECO:0007669"/>
    <property type="project" value="UniProtKB-SubCell"/>
</dbReference>
<dbReference type="AlphaFoldDB" id="A0A0C6P8Z5"/>
<name>A0A0C6P8Z5_BORBO</name>
<dbReference type="InterPro" id="IPR001173">
    <property type="entry name" value="Glyco_trans_2-like"/>
</dbReference>
<dbReference type="CDD" id="cd04187">
    <property type="entry name" value="DPM1_like_bac"/>
    <property type="match status" value="1"/>
</dbReference>
<dbReference type="FunFam" id="3.90.550.10:FF:000079">
    <property type="entry name" value="Probable glycosyl transferase"/>
    <property type="match status" value="1"/>
</dbReference>
<dbReference type="KEGG" id="bbh:BN112_4147"/>
<dbReference type="HOGENOM" id="CLU_033536_0_1_4"/>
<dbReference type="InterPro" id="IPR050256">
    <property type="entry name" value="Glycosyltransferase_2"/>
</dbReference>
<dbReference type="InterPro" id="IPR029044">
    <property type="entry name" value="Nucleotide-diphossugar_trans"/>
</dbReference>
<dbReference type="Pfam" id="PF00535">
    <property type="entry name" value="Glycos_transf_2"/>
    <property type="match status" value="1"/>
</dbReference>
<feature type="transmembrane region" description="Helical" evidence="10">
    <location>
        <begin position="263"/>
        <end position="284"/>
    </location>
</feature>
<sequence length="352" mass="38484">MFMYTEFRSQLLAGAGTSAAGQSARMAVLAGDGATGVQVSCVVPGLNEAANLRVLVPALRACLEQWCASWEIIVVDDGSTDDTAELMAQWSAVEGIRYVQLSRNFGKEAALTAGLEAADGDAVICLDADMQHPPELIGDMLAAWRNGADMVYAVRRQRDDEPWFKRVGARAFYRLLSTARGVEVPPHAGDFRLMDRRVVEALVALPERTRFMKGLYAWVGFKSQAVPYTPQARRHGASHFSAWKLFRLACDGLTAFTTWPLRLVSLIGVLFALLSLSYGGYLVADYLISGNAVSGWTTIVTALLFFAGINLISLGVVGEYVARIFDEVKGRPLFIARQRRGRAKRAAKARSQ</sequence>
<keyword evidence="5 10" id="KW-0812">Transmembrane</keyword>
<protein>
    <submittedName>
        <fullName evidence="12">Putative glycosyl transferase</fullName>
    </submittedName>
</protein>
<keyword evidence="6" id="KW-0448">Lipopolysaccharide biosynthesis</keyword>
<keyword evidence="4 12" id="KW-0808">Transferase</keyword>
<dbReference type="OrthoDB" id="9811884at2"/>
<evidence type="ECO:0000313" key="12">
    <source>
        <dbReference type="EMBL" id="CCJ56061.1"/>
    </source>
</evidence>